<evidence type="ECO:0000259" key="2">
    <source>
        <dbReference type="Pfam" id="PF06119"/>
    </source>
</evidence>
<keyword evidence="4" id="KW-1185">Reference proteome</keyword>
<protein>
    <recommendedName>
        <fullName evidence="2">NIDO domain-containing protein</fullName>
    </recommendedName>
</protein>
<dbReference type="eggNOG" id="ENOG502QUJ0">
    <property type="taxonomic scope" value="Eukaryota"/>
</dbReference>
<evidence type="ECO:0000313" key="4">
    <source>
        <dbReference type="Proteomes" id="UP000007875"/>
    </source>
</evidence>
<reference evidence="4" key="1">
    <citation type="submission" date="2003-08" db="EMBL/GenBank/DDBJ databases">
        <authorList>
            <person name="Birren B."/>
            <person name="Nusbaum C."/>
            <person name="Abebe A."/>
            <person name="Abouelleil A."/>
            <person name="Adekoya E."/>
            <person name="Ait-zahra M."/>
            <person name="Allen N."/>
            <person name="Allen T."/>
            <person name="An P."/>
            <person name="Anderson M."/>
            <person name="Anderson S."/>
            <person name="Arachchi H."/>
            <person name="Armbruster J."/>
            <person name="Bachantsang P."/>
            <person name="Baldwin J."/>
            <person name="Barry A."/>
            <person name="Bayul T."/>
            <person name="Blitshsteyn B."/>
            <person name="Bloom T."/>
            <person name="Blye J."/>
            <person name="Boguslavskiy L."/>
            <person name="Borowsky M."/>
            <person name="Boukhgalter B."/>
            <person name="Brunache A."/>
            <person name="Butler J."/>
            <person name="Calixte N."/>
            <person name="Calvo S."/>
            <person name="Camarata J."/>
            <person name="Campo K."/>
            <person name="Chang J."/>
            <person name="Cheshatsang Y."/>
            <person name="Citroen M."/>
            <person name="Collymore A."/>
            <person name="Considine T."/>
            <person name="Cook A."/>
            <person name="Cooke P."/>
            <person name="Corum B."/>
            <person name="Cuomo C."/>
            <person name="David R."/>
            <person name="Dawoe T."/>
            <person name="Degray S."/>
            <person name="Dodge S."/>
            <person name="Dooley K."/>
            <person name="Dorje P."/>
            <person name="Dorjee K."/>
            <person name="Dorris L."/>
            <person name="Duffey N."/>
            <person name="Dupes A."/>
            <person name="Elkins T."/>
            <person name="Engels R."/>
            <person name="Erickson J."/>
            <person name="Farina A."/>
            <person name="Faro S."/>
            <person name="Ferreira P."/>
            <person name="Fischer H."/>
            <person name="Fitzgerald M."/>
            <person name="Foley K."/>
            <person name="Gage D."/>
            <person name="Galagan J."/>
            <person name="Gearin G."/>
            <person name="Gnerre S."/>
            <person name="Gnirke A."/>
            <person name="Goyette A."/>
            <person name="Graham J."/>
            <person name="Grandbois E."/>
            <person name="Gyaltsen K."/>
            <person name="Hafez N."/>
            <person name="Hagopian D."/>
            <person name="Hagos B."/>
            <person name="Hall J."/>
            <person name="Hatcher B."/>
            <person name="Heller A."/>
            <person name="Higgins H."/>
            <person name="Honan T."/>
            <person name="Horn A."/>
            <person name="Houde N."/>
            <person name="Hughes L."/>
            <person name="Hulme W."/>
            <person name="Husby E."/>
            <person name="Iliev I."/>
            <person name="Jaffe D."/>
            <person name="Jones C."/>
            <person name="Kamal M."/>
            <person name="Kamat A."/>
            <person name="Kamvysselis M."/>
            <person name="Karlsson E."/>
            <person name="Kells C."/>
            <person name="Kieu A."/>
            <person name="Kisner P."/>
            <person name="Kodira C."/>
            <person name="Kulbokas E."/>
            <person name="Labutti K."/>
            <person name="Lama D."/>
            <person name="Landers T."/>
            <person name="Leger J."/>
            <person name="Levine S."/>
            <person name="Lewis D."/>
            <person name="Lewis T."/>
            <person name="Lindblad-toh K."/>
            <person name="Liu X."/>
            <person name="Lokyitsang T."/>
            <person name="Lokyitsang Y."/>
            <person name="Lucien O."/>
            <person name="Lui A."/>
            <person name="Ma L.J."/>
            <person name="Mabbitt R."/>
            <person name="Macdonald J."/>
            <person name="Maclean C."/>
            <person name="Major J."/>
            <person name="Manning J."/>
            <person name="Marabella R."/>
            <person name="Maru K."/>
            <person name="Matthews C."/>
            <person name="Mauceli E."/>
            <person name="Mccarthy M."/>
            <person name="Mcdonough S."/>
            <person name="Mcghee T."/>
            <person name="Meldrim J."/>
            <person name="Meneus L."/>
            <person name="Mesirov J."/>
            <person name="Mihalev A."/>
            <person name="Mihova T."/>
            <person name="Mikkelsen T."/>
            <person name="Mlenga V."/>
            <person name="Moru K."/>
            <person name="Mozes J."/>
            <person name="Mulrain L."/>
            <person name="Munson G."/>
            <person name="Naylor J."/>
            <person name="Newes C."/>
            <person name="Nguyen C."/>
            <person name="Nguyen N."/>
            <person name="Nguyen T."/>
            <person name="Nicol R."/>
            <person name="Nielsen C."/>
            <person name="Nizzari M."/>
            <person name="Norbu C."/>
            <person name="Norbu N."/>
            <person name="O'donnell P."/>
            <person name="Okoawo O."/>
            <person name="O'leary S."/>
            <person name="Omotosho B."/>
            <person name="O'neill K."/>
            <person name="Osman S."/>
            <person name="Parker S."/>
            <person name="Perrin D."/>
            <person name="Phunkhang P."/>
            <person name="Piqani B."/>
            <person name="Purcell S."/>
            <person name="Rachupka T."/>
            <person name="Ramasamy U."/>
            <person name="Rameau R."/>
            <person name="Ray V."/>
            <person name="Raymond C."/>
            <person name="Retta R."/>
            <person name="Richardson S."/>
            <person name="Rise C."/>
            <person name="Rodriguez J."/>
            <person name="Rogers J."/>
            <person name="Rogov P."/>
            <person name="Rutman M."/>
            <person name="Schupbach R."/>
            <person name="Seaman C."/>
            <person name="Settipalli S."/>
            <person name="Sharpe T."/>
            <person name="Sheridan J."/>
            <person name="Sherpa N."/>
            <person name="Shi J."/>
            <person name="Smirnov S."/>
            <person name="Smith C."/>
            <person name="Sougnez C."/>
            <person name="Spencer B."/>
            <person name="Stalker J."/>
            <person name="Stange-thomann N."/>
            <person name="Stavropoulos S."/>
            <person name="Stetson K."/>
            <person name="Stone C."/>
            <person name="Stone S."/>
            <person name="Stubbs M."/>
            <person name="Talamas J."/>
            <person name="Tchuinga P."/>
            <person name="Tenzing P."/>
            <person name="Tesfaye S."/>
            <person name="Theodore J."/>
            <person name="Thoulutsang Y."/>
            <person name="Topham K."/>
            <person name="Towey S."/>
            <person name="Tsamla T."/>
            <person name="Tsomo N."/>
            <person name="Vallee D."/>
            <person name="Vassiliev H."/>
            <person name="Venkataraman V."/>
            <person name="Vinson J."/>
            <person name="Vo A."/>
            <person name="Wade C."/>
            <person name="Wang S."/>
            <person name="Wangchuk T."/>
            <person name="Wangdi T."/>
            <person name="Whittaker C."/>
            <person name="Wilkinson J."/>
            <person name="Wu Y."/>
            <person name="Wyman D."/>
            <person name="Yadav S."/>
            <person name="Yang S."/>
            <person name="Yang X."/>
            <person name="Yeager S."/>
            <person name="Yee E."/>
            <person name="Young G."/>
            <person name="Zainoun J."/>
            <person name="Zembeck L."/>
            <person name="Zimmer A."/>
            <person name="Zody M."/>
            <person name="Lander E."/>
        </authorList>
    </citation>
    <scope>NUCLEOTIDE SEQUENCE [LARGE SCALE GENOMIC DNA]</scope>
</reference>
<dbReference type="PANTHER" id="PTHR13802">
    <property type="entry name" value="MUCIN 4-RELATED"/>
    <property type="match status" value="1"/>
</dbReference>
<dbReference type="GO" id="GO:0005176">
    <property type="term" value="F:ErbB-2 class receptor binding"/>
    <property type="evidence" value="ECO:0007669"/>
    <property type="project" value="TreeGrafter"/>
</dbReference>
<feature type="domain" description="NIDO" evidence="2">
    <location>
        <begin position="6"/>
        <end position="100"/>
    </location>
</feature>
<dbReference type="STRING" id="51511.ENSCSAVP00000000675"/>
<accession>H2Y5S7</accession>
<evidence type="ECO:0000313" key="3">
    <source>
        <dbReference type="Ensembl" id="ENSCSAVP00000000675.1"/>
    </source>
</evidence>
<dbReference type="GeneTree" id="ENSGT00440000037334"/>
<dbReference type="Ensembl" id="ENSCSAVT00000000682.1">
    <property type="protein sequence ID" value="ENSCSAVP00000000675.1"/>
    <property type="gene ID" value="ENSCSAVG00000000373.1"/>
</dbReference>
<keyword evidence="1" id="KW-1015">Disulfide bond</keyword>
<dbReference type="InterPro" id="IPR003886">
    <property type="entry name" value="NIDO_dom"/>
</dbReference>
<dbReference type="Proteomes" id="UP000007875">
    <property type="component" value="Unassembled WGS sequence"/>
</dbReference>
<reference evidence="3" key="3">
    <citation type="submission" date="2025-09" db="UniProtKB">
        <authorList>
            <consortium name="Ensembl"/>
        </authorList>
    </citation>
    <scope>IDENTIFICATION</scope>
</reference>
<dbReference type="Pfam" id="PF06119">
    <property type="entry name" value="NIDO"/>
    <property type="match status" value="1"/>
</dbReference>
<reference evidence="3" key="2">
    <citation type="submission" date="2025-08" db="UniProtKB">
        <authorList>
            <consortium name="Ensembl"/>
        </authorList>
    </citation>
    <scope>IDENTIFICATION</scope>
</reference>
<proteinExistence type="predicted"/>
<sequence>MSIKVLLQVEWNDVLIFPDYSFPNQGSTFQCILASDGIETIVFFVYQGGLMKFLPNTMIRSQNNVQIGFFNNLGLFHHSEGNYQPYLSSNTGTLGLYMYQFSATSNNIAKCLAWYNEERLLPPLIPRLNCPWSSAAAGRDTRWIRKETIYSWWNIDPQTAVPP</sequence>
<dbReference type="PANTHER" id="PTHR13802:SF52">
    <property type="entry name" value="MUCIN-4"/>
    <property type="match status" value="1"/>
</dbReference>
<dbReference type="AlphaFoldDB" id="H2Y5S7"/>
<dbReference type="InterPro" id="IPR051495">
    <property type="entry name" value="Epithelial_Barrier/Signaling"/>
</dbReference>
<evidence type="ECO:0000256" key="1">
    <source>
        <dbReference type="ARBA" id="ARBA00023157"/>
    </source>
</evidence>
<organism evidence="3 4">
    <name type="scientific">Ciona savignyi</name>
    <name type="common">Pacific transparent sea squirt</name>
    <dbReference type="NCBI Taxonomy" id="51511"/>
    <lineage>
        <taxon>Eukaryota</taxon>
        <taxon>Metazoa</taxon>
        <taxon>Chordata</taxon>
        <taxon>Tunicata</taxon>
        <taxon>Ascidiacea</taxon>
        <taxon>Phlebobranchia</taxon>
        <taxon>Cionidae</taxon>
        <taxon>Ciona</taxon>
    </lineage>
</organism>
<dbReference type="GO" id="GO:0007160">
    <property type="term" value="P:cell-matrix adhesion"/>
    <property type="evidence" value="ECO:0007669"/>
    <property type="project" value="InterPro"/>
</dbReference>
<dbReference type="InParanoid" id="H2Y5S7"/>
<dbReference type="HOGENOM" id="CLU_1630787_0_0_1"/>
<name>H2Y5S7_CIOSA</name>